<dbReference type="GO" id="GO:0051607">
    <property type="term" value="P:defense response to virus"/>
    <property type="evidence" value="ECO:0007669"/>
    <property type="project" value="UniProtKB-KW"/>
</dbReference>
<name>E1YF67_9BACT</name>
<dbReference type="InterPro" id="IPR005537">
    <property type="entry name" value="RAMP_III_fam"/>
</dbReference>
<keyword evidence="1" id="KW-0051">Antiviral defense</keyword>
<reference evidence="3" key="1">
    <citation type="journal article" date="2011" name="Environ. Microbiol.">
        <title>Genomic insights into the metabolic potential of the polycyclic aromatic hydrocarbon degrading sulfate-reducing Deltaproteobacterium N47.</title>
        <authorList>
            <person name="Bergmann F."/>
            <person name="Selesi D."/>
            <person name="Weinmaier T."/>
            <person name="Tischler P."/>
            <person name="Rattei T."/>
            <person name="Meckenstock R.U."/>
        </authorList>
    </citation>
    <scope>NUCLEOTIDE SEQUENCE</scope>
</reference>
<evidence type="ECO:0000313" key="3">
    <source>
        <dbReference type="EMBL" id="CBX29211.1"/>
    </source>
</evidence>
<proteinExistence type="predicted"/>
<protein>
    <recommendedName>
        <fullName evidence="2">CRISPR type III-associated protein domain-containing protein</fullName>
    </recommendedName>
</protein>
<accession>E1YF67</accession>
<evidence type="ECO:0000259" key="2">
    <source>
        <dbReference type="Pfam" id="PF03787"/>
    </source>
</evidence>
<dbReference type="EMBL" id="FR695872">
    <property type="protein sequence ID" value="CBX29211.1"/>
    <property type="molecule type" value="Genomic_DNA"/>
</dbReference>
<sequence length="607" mass="68620">MTCKLIQLPVTLTVKGPVLTVGFTTSGWGLDTTFYRNWEGKFALSGTHIRGKLKEAMREIITLSPAGKQSCKDLFGAESRNEQNNMGLYSPLRGMLKISDFINDVVSTGNVRTRIRIEPERRTAQEGAVIISESPFLSGEYTEWHGTVELFASDAEKIGILEQVKQAFHFIHAVGADKTVGYGRVAKVQFGDSIETEQDEPQQTGIPKMGFKLSLVPTEPFMIGGIRQADNVFVSESIIPGSIIKGSFAAGLNRIAGNTDITTPIDDNNSTVRMNWPLLARYFSDLRFLQAIPSEKKNSRPYIKPLSGVQYGGTYRNIAFDNEDSCYAKGKTPVAFQIDWKSDPDDLPKKYCQPDLLRHPVTRTAINSETRKADDSQLYSFHMVAPKKMEIDKKQNKSWKDIYWNGGILFPNNISDTDKAELTKELHSVHQLALRYLGKRQSVFLSELSPDFKPFDQNKLGYATCFAITLQAPAIIINPEDMARQAQAVFDDREILNDLYCVYWKQVFNDTADFIRFFARQELQGGYLGMRFQKNGYRPFYLTSAGSIFVFQIKDKTKLTEILNRLDQYGLDLPAWSKQAGEPTWKSCPFVSENGFGEIRITFWNKE</sequence>
<gene>
    <name evidence="3" type="ORF">N47_J01920</name>
</gene>
<dbReference type="Pfam" id="PF03787">
    <property type="entry name" value="RAMPs"/>
    <property type="match status" value="1"/>
</dbReference>
<feature type="domain" description="CRISPR type III-associated protein" evidence="2">
    <location>
        <begin position="11"/>
        <end position="185"/>
    </location>
</feature>
<organism evidence="3">
    <name type="scientific">uncultured Desulfobacterium sp</name>
    <dbReference type="NCBI Taxonomy" id="201089"/>
    <lineage>
        <taxon>Bacteria</taxon>
        <taxon>Pseudomonadati</taxon>
        <taxon>Thermodesulfobacteriota</taxon>
        <taxon>Desulfobacteria</taxon>
        <taxon>Desulfobacterales</taxon>
        <taxon>Desulfobacteriaceae</taxon>
        <taxon>Desulfobacterium</taxon>
        <taxon>environmental samples</taxon>
    </lineage>
</organism>
<evidence type="ECO:0000256" key="1">
    <source>
        <dbReference type="ARBA" id="ARBA00023118"/>
    </source>
</evidence>
<dbReference type="AlphaFoldDB" id="E1YF67"/>